<reference evidence="1 2" key="1">
    <citation type="journal article" date="2016" name="PLoS ONE">
        <title>Sequence Assembly of Yarrowia lipolytica Strain W29/CLIB89 Shows Transposable Element Diversity.</title>
        <authorList>
            <person name="Magnan C."/>
            <person name="Yu J."/>
            <person name="Chang I."/>
            <person name="Jahn E."/>
            <person name="Kanomata Y."/>
            <person name="Wu J."/>
            <person name="Zeller M."/>
            <person name="Oakes M."/>
            <person name="Baldi P."/>
            <person name="Sandmeyer S."/>
        </authorList>
    </citation>
    <scope>NUCLEOTIDE SEQUENCE [LARGE SCALE GENOMIC DNA]</scope>
    <source>
        <strain evidence="2">CLIB89(W29)</strain>
    </source>
</reference>
<name>A0A1D8ND18_YARLL</name>
<evidence type="ECO:0000313" key="1">
    <source>
        <dbReference type="EMBL" id="AOW03515.1"/>
    </source>
</evidence>
<gene>
    <name evidence="1" type="ORF">YALI1_D03987g</name>
</gene>
<organism evidence="1 2">
    <name type="scientific">Yarrowia lipolytica</name>
    <name type="common">Candida lipolytica</name>
    <dbReference type="NCBI Taxonomy" id="4952"/>
    <lineage>
        <taxon>Eukaryota</taxon>
        <taxon>Fungi</taxon>
        <taxon>Dikarya</taxon>
        <taxon>Ascomycota</taxon>
        <taxon>Saccharomycotina</taxon>
        <taxon>Dipodascomycetes</taxon>
        <taxon>Dipodascales</taxon>
        <taxon>Dipodascales incertae sedis</taxon>
        <taxon>Yarrowia</taxon>
    </lineage>
</organism>
<sequence>MSNIHQCSPKRRWMVVKLVPLESLFFEGYNGIICFVNSLLFINEAENAHLPLSVHCDVVVMRRRHQCGLEAVVWRFTRPFALFCLISCHFWPLSRSQSFDICHQFRLYKSVHTTGQSLFIYFVQYRRYFFPSIFERTPIMTHGNGWTRDYSRDQTWGGGW</sequence>
<dbReference type="EMBL" id="CP017556">
    <property type="protein sequence ID" value="AOW03515.1"/>
    <property type="molecule type" value="Genomic_DNA"/>
</dbReference>
<dbReference type="VEuPathDB" id="FungiDB:YALI1_D03987g"/>
<dbReference type="RefSeq" id="XP_068138691.1">
    <property type="nucleotide sequence ID" value="XM_068282590.1"/>
</dbReference>
<evidence type="ECO:0000313" key="2">
    <source>
        <dbReference type="Proteomes" id="UP000182444"/>
    </source>
</evidence>
<proteinExistence type="predicted"/>
<protein>
    <submittedName>
        <fullName evidence="1">Uncharacterized protein</fullName>
    </submittedName>
</protein>
<dbReference type="Proteomes" id="UP000182444">
    <property type="component" value="Chromosome 1D"/>
</dbReference>
<dbReference type="GeneID" id="94583211"/>
<accession>A0A1D8ND18</accession>
<dbReference type="AlphaFoldDB" id="A0A1D8ND18"/>